<reference evidence="1" key="2">
    <citation type="submission" date="2020-09" db="EMBL/GenBank/DDBJ databases">
        <authorList>
            <person name="Sun Q."/>
            <person name="Zhou Y."/>
        </authorList>
    </citation>
    <scope>NUCLEOTIDE SEQUENCE</scope>
    <source>
        <strain evidence="1">CGMCC 1.15493</strain>
    </source>
</reference>
<comment type="caution">
    <text evidence="1">The sequence shown here is derived from an EMBL/GenBank/DDBJ whole genome shotgun (WGS) entry which is preliminary data.</text>
</comment>
<protein>
    <submittedName>
        <fullName evidence="1">Uncharacterized protein</fullName>
    </submittedName>
</protein>
<reference evidence="1" key="1">
    <citation type="journal article" date="2014" name="Int. J. Syst. Evol. Microbiol.">
        <title>Complete genome sequence of Corynebacterium casei LMG S-19264T (=DSM 44701T), isolated from a smear-ripened cheese.</title>
        <authorList>
            <consortium name="US DOE Joint Genome Institute (JGI-PGF)"/>
            <person name="Walter F."/>
            <person name="Albersmeier A."/>
            <person name="Kalinowski J."/>
            <person name="Ruckert C."/>
        </authorList>
    </citation>
    <scope>NUCLEOTIDE SEQUENCE</scope>
    <source>
        <strain evidence="1">CGMCC 1.15493</strain>
    </source>
</reference>
<dbReference type="RefSeq" id="WP_188855391.1">
    <property type="nucleotide sequence ID" value="NZ_BMJJ01000022.1"/>
</dbReference>
<accession>A0A916YG31</accession>
<keyword evidence="2" id="KW-1185">Reference proteome</keyword>
<gene>
    <name evidence="1" type="ORF">GCM10011335_52300</name>
</gene>
<evidence type="ECO:0000313" key="2">
    <source>
        <dbReference type="Proteomes" id="UP000613160"/>
    </source>
</evidence>
<sequence>MLRDQTNADPCACEKVPVRQGMCAAAGGNPADAKPIGGNRAAEFGGYFRDRRANSRIAEMHRERKAGEAIVGGRDLAGSYDDREELAVDDEPGMTIDEAIAVFLGSLGLMRDASEGDRRATLAAG</sequence>
<name>A0A916YG31_9HYPH</name>
<proteinExistence type="predicted"/>
<dbReference type="AlphaFoldDB" id="A0A916YG31"/>
<evidence type="ECO:0000313" key="1">
    <source>
        <dbReference type="EMBL" id="GGD43160.1"/>
    </source>
</evidence>
<dbReference type="EMBL" id="BMJJ01000022">
    <property type="protein sequence ID" value="GGD43160.1"/>
    <property type="molecule type" value="Genomic_DNA"/>
</dbReference>
<organism evidence="1 2">
    <name type="scientific">Aureimonas glaciei</name>
    <dbReference type="NCBI Taxonomy" id="1776957"/>
    <lineage>
        <taxon>Bacteria</taxon>
        <taxon>Pseudomonadati</taxon>
        <taxon>Pseudomonadota</taxon>
        <taxon>Alphaproteobacteria</taxon>
        <taxon>Hyphomicrobiales</taxon>
        <taxon>Aurantimonadaceae</taxon>
        <taxon>Aureimonas</taxon>
    </lineage>
</organism>
<dbReference type="Proteomes" id="UP000613160">
    <property type="component" value="Unassembled WGS sequence"/>
</dbReference>